<comment type="caution">
    <text evidence="2">The sequence shown here is derived from an EMBL/GenBank/DDBJ whole genome shotgun (WGS) entry which is preliminary data.</text>
</comment>
<proteinExistence type="predicted"/>
<protein>
    <recommendedName>
        <fullName evidence="1">RNase H type-1 domain-containing protein</fullName>
    </recommendedName>
</protein>
<dbReference type="PANTHER" id="PTHR47723:SF19">
    <property type="entry name" value="POLYNUCLEOTIDYL TRANSFERASE, RIBONUCLEASE H-LIKE SUPERFAMILY PROTEIN"/>
    <property type="match status" value="1"/>
</dbReference>
<dbReference type="GO" id="GO:0004523">
    <property type="term" value="F:RNA-DNA hybrid ribonuclease activity"/>
    <property type="evidence" value="ECO:0007669"/>
    <property type="project" value="InterPro"/>
</dbReference>
<sequence length="128" mass="14556">MIELYTDAATRGNPGESAIGIFYKGDGHKRMLSKKIGVCSNHTAEFIALREGLKEVIELKPDVLSIRVDSKIVFQAVDTMYVKRPEYKEILFEIEALLSEVPLYFIKWIQDKENAAAHRLATEELRKG</sequence>
<evidence type="ECO:0000313" key="2">
    <source>
        <dbReference type="EMBL" id="OZS78702.1"/>
    </source>
</evidence>
<dbReference type="Pfam" id="PF00075">
    <property type="entry name" value="RNase_H"/>
    <property type="match status" value="1"/>
</dbReference>
<dbReference type="InterPro" id="IPR053151">
    <property type="entry name" value="RNase_H-like"/>
</dbReference>
<dbReference type="PROSITE" id="PS50879">
    <property type="entry name" value="RNASE_H_1"/>
    <property type="match status" value="1"/>
</dbReference>
<dbReference type="OrthoDB" id="7845843at2"/>
<name>A0A264W548_9BACL</name>
<dbReference type="GO" id="GO:0003676">
    <property type="term" value="F:nucleic acid binding"/>
    <property type="evidence" value="ECO:0007669"/>
    <property type="project" value="InterPro"/>
</dbReference>
<dbReference type="InterPro" id="IPR012337">
    <property type="entry name" value="RNaseH-like_sf"/>
</dbReference>
<evidence type="ECO:0000259" key="1">
    <source>
        <dbReference type="PROSITE" id="PS50879"/>
    </source>
</evidence>
<dbReference type="SUPFAM" id="SSF53098">
    <property type="entry name" value="Ribonuclease H-like"/>
    <property type="match status" value="1"/>
</dbReference>
<dbReference type="InterPro" id="IPR036397">
    <property type="entry name" value="RNaseH_sf"/>
</dbReference>
<gene>
    <name evidence="2" type="ORF">CF394_03955</name>
</gene>
<dbReference type="EMBL" id="NOKQ01000187">
    <property type="protein sequence ID" value="OZS78702.1"/>
    <property type="molecule type" value="Genomic_DNA"/>
</dbReference>
<dbReference type="Proteomes" id="UP000217065">
    <property type="component" value="Unassembled WGS sequence"/>
</dbReference>
<reference evidence="2 3" key="1">
    <citation type="submission" date="2017-07" db="EMBL/GenBank/DDBJ databases">
        <title>Tetzosporium hominis gen.nov. sp.nov.</title>
        <authorList>
            <person name="Tetz G."/>
            <person name="Tetz V."/>
        </authorList>
    </citation>
    <scope>NUCLEOTIDE SEQUENCE [LARGE SCALE GENOMIC DNA]</scope>
    <source>
        <strain evidence="2 3">VT-49</strain>
    </source>
</reference>
<accession>A0A264W548</accession>
<organism evidence="2 3">
    <name type="scientific">Tetzosporium hominis</name>
    <dbReference type="NCBI Taxonomy" id="2020506"/>
    <lineage>
        <taxon>Bacteria</taxon>
        <taxon>Bacillati</taxon>
        <taxon>Bacillota</taxon>
        <taxon>Bacilli</taxon>
        <taxon>Bacillales</taxon>
        <taxon>Caryophanaceae</taxon>
        <taxon>Tetzosporium</taxon>
    </lineage>
</organism>
<evidence type="ECO:0000313" key="3">
    <source>
        <dbReference type="Proteomes" id="UP000217065"/>
    </source>
</evidence>
<dbReference type="Gene3D" id="3.30.420.10">
    <property type="entry name" value="Ribonuclease H-like superfamily/Ribonuclease H"/>
    <property type="match status" value="1"/>
</dbReference>
<dbReference type="PANTHER" id="PTHR47723">
    <property type="entry name" value="OS05G0353850 PROTEIN"/>
    <property type="match status" value="1"/>
</dbReference>
<keyword evidence="3" id="KW-1185">Reference proteome</keyword>
<dbReference type="InterPro" id="IPR002156">
    <property type="entry name" value="RNaseH_domain"/>
</dbReference>
<dbReference type="CDD" id="cd09279">
    <property type="entry name" value="RNase_HI_like"/>
    <property type="match status" value="1"/>
</dbReference>
<dbReference type="AlphaFoldDB" id="A0A264W548"/>
<dbReference type="RefSeq" id="WP_094941937.1">
    <property type="nucleotide sequence ID" value="NZ_NOKQ01000187.1"/>
</dbReference>
<feature type="domain" description="RNase H type-1" evidence="1">
    <location>
        <begin position="1"/>
        <end position="126"/>
    </location>
</feature>